<organism evidence="3 4">
    <name type="scientific">Paenibacillus amylolyticus</name>
    <dbReference type="NCBI Taxonomy" id="1451"/>
    <lineage>
        <taxon>Bacteria</taxon>
        <taxon>Bacillati</taxon>
        <taxon>Bacillota</taxon>
        <taxon>Bacilli</taxon>
        <taxon>Bacillales</taxon>
        <taxon>Paenibacillaceae</taxon>
        <taxon>Paenibacillus</taxon>
    </lineage>
</organism>
<dbReference type="Gene3D" id="1.10.1660.10">
    <property type="match status" value="1"/>
</dbReference>
<dbReference type="InterPro" id="IPR047057">
    <property type="entry name" value="MerR_fam"/>
</dbReference>
<evidence type="ECO:0000313" key="3">
    <source>
        <dbReference type="EMBL" id="GAS81563.1"/>
    </source>
</evidence>
<dbReference type="SUPFAM" id="SSF46955">
    <property type="entry name" value="Putative DNA-binding domain"/>
    <property type="match status" value="1"/>
</dbReference>
<dbReference type="CDD" id="cd04782">
    <property type="entry name" value="HTH_BltR"/>
    <property type="match status" value="1"/>
</dbReference>
<evidence type="ECO:0000256" key="1">
    <source>
        <dbReference type="ARBA" id="ARBA00023125"/>
    </source>
</evidence>
<dbReference type="GO" id="GO:0003677">
    <property type="term" value="F:DNA binding"/>
    <property type="evidence" value="ECO:0007669"/>
    <property type="project" value="UniProtKB-KW"/>
</dbReference>
<dbReference type="PROSITE" id="PS50937">
    <property type="entry name" value="HTH_MERR_2"/>
    <property type="match status" value="1"/>
</dbReference>
<reference evidence="3 4" key="1">
    <citation type="journal article" date="2016" name="Genome Announc.">
        <title>Draft Genome Sequence of Paenibacillus amylolyticus Heshi-A3, Isolated from Fermented Rice Bran in a Japanese Fermented Seafood Dish.</title>
        <authorList>
            <person name="Akuzawa S."/>
            <person name="Nagaoka J."/>
            <person name="Kanekatsu M."/>
            <person name="Kubota E."/>
            <person name="Ohtake R."/>
            <person name="Suzuki T."/>
            <person name="Kanesaki Y."/>
        </authorList>
    </citation>
    <scope>NUCLEOTIDE SEQUENCE [LARGE SCALE GENOMIC DNA]</scope>
    <source>
        <strain evidence="3 4">Heshi-A3</strain>
    </source>
</reference>
<dbReference type="AlphaFoldDB" id="A0A100VKJ6"/>
<dbReference type="RefSeq" id="WP_062834252.1">
    <property type="nucleotide sequence ID" value="NZ_BCNV01000001.1"/>
</dbReference>
<accession>A0A100VKJ6</accession>
<dbReference type="Gene3D" id="3.20.80.10">
    <property type="entry name" value="Regulatory factor, effector binding domain"/>
    <property type="match status" value="1"/>
</dbReference>
<dbReference type="GO" id="GO:0003700">
    <property type="term" value="F:DNA-binding transcription factor activity"/>
    <property type="evidence" value="ECO:0007669"/>
    <property type="project" value="InterPro"/>
</dbReference>
<dbReference type="PANTHER" id="PTHR30204">
    <property type="entry name" value="REDOX-CYCLING DRUG-SENSING TRANSCRIPTIONAL ACTIVATOR SOXR"/>
    <property type="match status" value="1"/>
</dbReference>
<dbReference type="Pfam" id="PF13411">
    <property type="entry name" value="MerR_1"/>
    <property type="match status" value="1"/>
</dbReference>
<keyword evidence="1" id="KW-0238">DNA-binding</keyword>
<dbReference type="EMBL" id="BCNV01000001">
    <property type="protein sequence ID" value="GAS81563.1"/>
    <property type="molecule type" value="Genomic_DNA"/>
</dbReference>
<evidence type="ECO:0000259" key="2">
    <source>
        <dbReference type="PROSITE" id="PS50937"/>
    </source>
</evidence>
<protein>
    <submittedName>
        <fullName evidence="3">MerR family transcriptional regulator</fullName>
    </submittedName>
</protein>
<dbReference type="InterPro" id="IPR011256">
    <property type="entry name" value="Reg_factor_effector_dom_sf"/>
</dbReference>
<dbReference type="PANTHER" id="PTHR30204:SF85">
    <property type="entry name" value="MULTIDRUG-EFFLUX TRANSPORTER 2 REGULATOR"/>
    <property type="match status" value="1"/>
</dbReference>
<proteinExistence type="predicted"/>
<dbReference type="SUPFAM" id="SSF55136">
    <property type="entry name" value="Probable bacterial effector-binding domain"/>
    <property type="match status" value="1"/>
</dbReference>
<gene>
    <name evidence="3" type="ORF">PAHA3_1637</name>
</gene>
<sequence>MAGHHAQHFTTSEFAKVCGVTKHTLFHYDEIGLLKPEYTNDKGYRYYGVQQTYVLDVIHVLKKAGSSLQEIKSFIQNQNTPLLIELFEQKLKALELEQQRIKRMQKLLSGAIEMTKQATDAKHEGLNIEQCELEYFIAVQLEQGDGDKEFSRKFTEYRSHCDEKMIDYEFPVWTILRQEHFEAGEYYPDYFGNQIKAPISGQTILMKPKGMYAVMNHRGSYESMPETYSIMKEDIEREGLRVCGHVYALDLLSYFAESNPDEYLIKIYVEVCKADNTSKKQNDLI</sequence>
<comment type="caution">
    <text evidence="3">The sequence shown here is derived from an EMBL/GenBank/DDBJ whole genome shotgun (WGS) entry which is preliminary data.</text>
</comment>
<dbReference type="Proteomes" id="UP000069697">
    <property type="component" value="Unassembled WGS sequence"/>
</dbReference>
<evidence type="ECO:0000313" key="4">
    <source>
        <dbReference type="Proteomes" id="UP000069697"/>
    </source>
</evidence>
<dbReference type="SMART" id="SM00422">
    <property type="entry name" value="HTH_MERR"/>
    <property type="match status" value="1"/>
</dbReference>
<dbReference type="InterPro" id="IPR009061">
    <property type="entry name" value="DNA-bd_dom_put_sf"/>
</dbReference>
<dbReference type="InterPro" id="IPR000551">
    <property type="entry name" value="MerR-type_HTH_dom"/>
</dbReference>
<feature type="domain" description="HTH merR-type" evidence="2">
    <location>
        <begin position="8"/>
        <end position="77"/>
    </location>
</feature>
<name>A0A100VKJ6_PAEAM</name>
<dbReference type="PROSITE" id="PS00552">
    <property type="entry name" value="HTH_MERR_1"/>
    <property type="match status" value="1"/>
</dbReference>
<reference evidence="4" key="2">
    <citation type="submission" date="2016-01" db="EMBL/GenBank/DDBJ databases">
        <title>Draft Genome Sequence of Paenibacillus amylolyticus Heshi-A3 that Was Isolated from Fermented Rice Bran with Aging Salted Mackerel, Which Was Named Heshiko as Traditional Fermented Seafood in Japan.</title>
        <authorList>
            <person name="Akuzawa S."/>
            <person name="Nakagawa J."/>
            <person name="Kanekatsu T."/>
            <person name="Kubota E."/>
            <person name="Ohtake R."/>
            <person name="Suzuki T."/>
            <person name="Kanesaki Y."/>
        </authorList>
    </citation>
    <scope>NUCLEOTIDE SEQUENCE [LARGE SCALE GENOMIC DNA]</scope>
    <source>
        <strain evidence="4">Heshi-A3</strain>
    </source>
</reference>